<feature type="domain" description="Cyanovirin-N" evidence="2">
    <location>
        <begin position="2"/>
        <end position="112"/>
    </location>
</feature>
<dbReference type="GeneID" id="81360803"/>
<organism evidence="3 4">
    <name type="scientific">Penicillium argentinense</name>
    <dbReference type="NCBI Taxonomy" id="1131581"/>
    <lineage>
        <taxon>Eukaryota</taxon>
        <taxon>Fungi</taxon>
        <taxon>Dikarya</taxon>
        <taxon>Ascomycota</taxon>
        <taxon>Pezizomycotina</taxon>
        <taxon>Eurotiomycetes</taxon>
        <taxon>Eurotiomycetidae</taxon>
        <taxon>Eurotiales</taxon>
        <taxon>Aspergillaceae</taxon>
        <taxon>Penicillium</taxon>
    </lineage>
</organism>
<evidence type="ECO:0000313" key="4">
    <source>
        <dbReference type="Proteomes" id="UP001149074"/>
    </source>
</evidence>
<proteinExistence type="predicted"/>
<dbReference type="SUPFAM" id="SSF51322">
    <property type="entry name" value="Cyanovirin-N"/>
    <property type="match status" value="1"/>
</dbReference>
<dbReference type="InterPro" id="IPR011058">
    <property type="entry name" value="Cyanovirin-N"/>
</dbReference>
<evidence type="ECO:0000259" key="2">
    <source>
        <dbReference type="SMART" id="SM01111"/>
    </source>
</evidence>
<name>A0A9W9EZ27_9EURO</name>
<dbReference type="AlphaFoldDB" id="A0A9W9EZ27"/>
<evidence type="ECO:0000313" key="3">
    <source>
        <dbReference type="EMBL" id="KAJ5090649.1"/>
    </source>
</evidence>
<reference evidence="3" key="1">
    <citation type="submission" date="2022-11" db="EMBL/GenBank/DDBJ databases">
        <authorList>
            <person name="Petersen C."/>
        </authorList>
    </citation>
    <scope>NUCLEOTIDE SEQUENCE</scope>
    <source>
        <strain evidence="3">IBT 30761</strain>
    </source>
</reference>
<dbReference type="PANTHER" id="PTHR42090">
    <property type="match status" value="1"/>
</dbReference>
<dbReference type="Pfam" id="PF08881">
    <property type="entry name" value="CVNH"/>
    <property type="match status" value="1"/>
</dbReference>
<gene>
    <name evidence="3" type="ORF">N7532_009333</name>
</gene>
<comment type="caution">
    <text evidence="3">The sequence shown here is derived from an EMBL/GenBank/DDBJ whole genome shotgun (WGS) entry which is preliminary data.</text>
</comment>
<dbReference type="Proteomes" id="UP001149074">
    <property type="component" value="Unassembled WGS sequence"/>
</dbReference>
<dbReference type="SMART" id="SM01111">
    <property type="entry name" value="CVNH"/>
    <property type="match status" value="1"/>
</dbReference>
<dbReference type="EMBL" id="JAPQKI010000009">
    <property type="protein sequence ID" value="KAJ5090649.1"/>
    <property type="molecule type" value="Genomic_DNA"/>
</dbReference>
<evidence type="ECO:0000256" key="1">
    <source>
        <dbReference type="SAM" id="MobiDB-lite"/>
    </source>
</evidence>
<sequence>MSFQKTACDVHLNSKPGATSLVAICNNDEGSGLETDLLLDDYLGNEDVLMLGHIAWGGKGFSKNARNMSISSDGPDREPILHCDLVGQDGEFVSNEIDLADHIANIDGELVVLPSGFDQLVKSQPLVMTATDFIQKIQPFTGVRSHTHLKFKAHDFLKMVMSSRRTTLLRSFRIAINYIYPSSCHIQWSTLYTPTHTTKMNILPVLRARPLTTIPFRQVLPLTRHIQTQTTDPTTDQWILDRQALKPDRAETCQSGTDDEVGHHKSPYDGTKTTVENEISALREEYLLEGDAHDPLLVSPANLDVSLVLDPMIGVVHGAPTLRSMKGWCNKHRLVLLRTEPYEVRKYEDVFVRFVGKKVCSALLWRLGGFWFRG</sequence>
<dbReference type="Gene3D" id="2.30.60.10">
    <property type="entry name" value="Cyanovirin-N"/>
    <property type="match status" value="1"/>
</dbReference>
<dbReference type="PANTHER" id="PTHR42090:SF1">
    <property type="match status" value="1"/>
</dbReference>
<keyword evidence="4" id="KW-1185">Reference proteome</keyword>
<feature type="region of interest" description="Disordered" evidence="1">
    <location>
        <begin position="249"/>
        <end position="272"/>
    </location>
</feature>
<protein>
    <recommendedName>
        <fullName evidence="2">Cyanovirin-N domain-containing protein</fullName>
    </recommendedName>
</protein>
<reference evidence="3" key="2">
    <citation type="journal article" date="2023" name="IMA Fungus">
        <title>Comparative genomic study of the Penicillium genus elucidates a diverse pangenome and 15 lateral gene transfer events.</title>
        <authorList>
            <person name="Petersen C."/>
            <person name="Sorensen T."/>
            <person name="Nielsen M.R."/>
            <person name="Sondergaard T.E."/>
            <person name="Sorensen J.L."/>
            <person name="Fitzpatrick D.A."/>
            <person name="Frisvad J.C."/>
            <person name="Nielsen K.L."/>
        </authorList>
    </citation>
    <scope>NUCLEOTIDE SEQUENCE</scope>
    <source>
        <strain evidence="3">IBT 30761</strain>
    </source>
</reference>
<accession>A0A9W9EZ27</accession>
<dbReference type="InterPro" id="IPR036673">
    <property type="entry name" value="Cyanovirin-N_sf"/>
</dbReference>
<dbReference type="RefSeq" id="XP_056472630.1">
    <property type="nucleotide sequence ID" value="XM_056621824.1"/>
</dbReference>
<dbReference type="OrthoDB" id="2441380at2759"/>